<keyword evidence="1" id="KW-1133">Transmembrane helix</keyword>
<evidence type="ECO:0000313" key="3">
    <source>
        <dbReference type="Proteomes" id="UP001449582"/>
    </source>
</evidence>
<dbReference type="Proteomes" id="UP001449582">
    <property type="component" value="Unassembled WGS sequence"/>
</dbReference>
<reference evidence="2" key="1">
    <citation type="submission" date="2024-02" db="EMBL/GenBank/DDBJ databases">
        <title>Draft genome sequence of new strains in genus Ureaplasma.</title>
        <authorList>
            <person name="Nakajima Y."/>
            <person name="Segawa T."/>
        </authorList>
    </citation>
    <scope>NUCLEOTIDE SEQUENCE [LARGE SCALE GENOMIC DNA]</scope>
    <source>
        <strain evidence="2">OM1</strain>
    </source>
</reference>
<keyword evidence="1" id="KW-0812">Transmembrane</keyword>
<sequence>MHLSALIAMWIFIGLFLTLFGIFVFICRKKRSLNQEYQMLVLDFEHYKYVSASFDNAWFENLLKKEECDTVTNKKYLATWYQNEEFWAKQLHDLKQALVKNNFKRAVVLRNNITQCRTACWESFKLCKTTMNDLIKRFQKDSLKTKLLLFNQILEEFYNYVTNESNKDGYELTDNMIMLKKFRKYISTKFNDQTTVMNEEMIDLILSYSRILLNYHQFILSINKWNIVYDELLKSDNWALTQQSLSKTELFALQSQRGKLEHLASKFKVQNKRLCDGWFVINDFQKDLVKVWQTKYLLEWKKNNASFIKKVAETFKSIESFLGWFQEQIAPNQQLVWIHNLAQNWIRDSQCLIENSRRLLTENRLNSLADDRYSLELWPPVALKALIQLCEQLLVWSTQTNILINTLNEFNFIQEIAQFKKLQLLNEIEFLDREYTPNREELYCAQEVLNQIQAPYNLANEQVMNVSAITVNMFLDHNYKQQTYEIIARELWKQINVDQYYEIFTETEWKQLDHTYNNIEYKKFIEQTVRILIKLKVI</sequence>
<feature type="transmembrane region" description="Helical" evidence="1">
    <location>
        <begin position="6"/>
        <end position="27"/>
    </location>
</feature>
<proteinExistence type="predicted"/>
<dbReference type="RefSeq" id="WP_353289480.1">
    <property type="nucleotide sequence ID" value="NZ_BAABQM010000001.1"/>
</dbReference>
<evidence type="ECO:0000313" key="2">
    <source>
        <dbReference type="EMBL" id="GAA5414314.1"/>
    </source>
</evidence>
<keyword evidence="1" id="KW-0472">Membrane</keyword>
<comment type="caution">
    <text evidence="2">The sequence shown here is derived from an EMBL/GenBank/DDBJ whole genome shotgun (WGS) entry which is preliminary data.</text>
</comment>
<accession>A0ABP9UC60</accession>
<organism evidence="2 3">
    <name type="scientific">Ureaplasma ceti</name>
    <dbReference type="NCBI Taxonomy" id="3119530"/>
    <lineage>
        <taxon>Bacteria</taxon>
        <taxon>Bacillati</taxon>
        <taxon>Mycoplasmatota</taxon>
        <taxon>Mycoplasmoidales</taxon>
        <taxon>Mycoplasmoidaceae</taxon>
        <taxon>Ureaplasma</taxon>
    </lineage>
</organism>
<protein>
    <submittedName>
        <fullName evidence="2">Uncharacterized protein</fullName>
    </submittedName>
</protein>
<name>A0ABP9UC60_9BACT</name>
<gene>
    <name evidence="2" type="ORF">UREOM_0250</name>
</gene>
<evidence type="ECO:0000256" key="1">
    <source>
        <dbReference type="SAM" id="Phobius"/>
    </source>
</evidence>
<keyword evidence="3" id="KW-1185">Reference proteome</keyword>
<dbReference type="EMBL" id="BAABQM010000001">
    <property type="protein sequence ID" value="GAA5414314.1"/>
    <property type="molecule type" value="Genomic_DNA"/>
</dbReference>